<reference evidence="5" key="1">
    <citation type="journal article" date="2014" name="Int. J. Syst. Evol. Microbiol.">
        <title>Complete genome sequence of Corynebacterium casei LMG S-19264T (=DSM 44701T), isolated from a smear-ripened cheese.</title>
        <authorList>
            <consortium name="US DOE Joint Genome Institute (JGI-PGF)"/>
            <person name="Walter F."/>
            <person name="Albersmeier A."/>
            <person name="Kalinowski J."/>
            <person name="Ruckert C."/>
        </authorList>
    </citation>
    <scope>NUCLEOTIDE SEQUENCE</scope>
    <source>
        <strain evidence="5">KCTC 42651</strain>
    </source>
</reference>
<comment type="similarity">
    <text evidence="2">Belongs to the bacterial solute-binding protein 2 family.</text>
</comment>
<keyword evidence="6" id="KW-1185">Reference proteome</keyword>
<dbReference type="EMBL" id="BMZS01000008">
    <property type="protein sequence ID" value="GHD55252.1"/>
    <property type="molecule type" value="Genomic_DNA"/>
</dbReference>
<dbReference type="Gene3D" id="3.40.50.2300">
    <property type="match status" value="2"/>
</dbReference>
<evidence type="ECO:0000313" key="5">
    <source>
        <dbReference type="EMBL" id="GHD55252.1"/>
    </source>
</evidence>
<comment type="caution">
    <text evidence="5">The sequence shown here is derived from an EMBL/GenBank/DDBJ whole genome shotgun (WGS) entry which is preliminary data.</text>
</comment>
<dbReference type="InterPro" id="IPR028082">
    <property type="entry name" value="Peripla_BP_I"/>
</dbReference>
<dbReference type="SUPFAM" id="SSF53822">
    <property type="entry name" value="Periplasmic binding protein-like I"/>
    <property type="match status" value="1"/>
</dbReference>
<dbReference type="CDD" id="cd01536">
    <property type="entry name" value="PBP1_ABC_sugar_binding-like"/>
    <property type="match status" value="1"/>
</dbReference>
<sequence>MTGAWRLCCLTKNRTNPAYVGAQIGAARLAERLGCTLVGYAPQTPDDVAEQTALLEEALASAPDAILISPVHTTALDPTLQKVVDAGIPLIFFVSSAPAIPADTFVTANNETLAAGIADHLFRHLGGSGDIAVIEGLPQSPTAAPRTRGFLKAAEGFPGIRIVASAVGDYQFGGGKGAMAGILERCARMDGVVAANDVMALGALEALREAGREAPVVGINAMPDAIRAIRAGTLLATVSYDALSLVGTGVLAAVRILRGEPVPKLLELPADIVDAGNCDAWDMPYEQRPLPNWEAVTGSA</sequence>
<dbReference type="Pfam" id="PF13407">
    <property type="entry name" value="Peripla_BP_4"/>
    <property type="match status" value="1"/>
</dbReference>
<evidence type="ECO:0000256" key="3">
    <source>
        <dbReference type="ARBA" id="ARBA00022729"/>
    </source>
</evidence>
<keyword evidence="3" id="KW-0732">Signal</keyword>
<dbReference type="AlphaFoldDB" id="A0A918XV57"/>
<name>A0A918XV57_9PROT</name>
<organism evidence="5 6">
    <name type="scientific">Thalassobaculum fulvum</name>
    <dbReference type="NCBI Taxonomy" id="1633335"/>
    <lineage>
        <taxon>Bacteria</taxon>
        <taxon>Pseudomonadati</taxon>
        <taxon>Pseudomonadota</taxon>
        <taxon>Alphaproteobacteria</taxon>
        <taxon>Rhodospirillales</taxon>
        <taxon>Thalassobaculaceae</taxon>
        <taxon>Thalassobaculum</taxon>
    </lineage>
</organism>
<dbReference type="GO" id="GO:0030246">
    <property type="term" value="F:carbohydrate binding"/>
    <property type="evidence" value="ECO:0007669"/>
    <property type="project" value="UniProtKB-ARBA"/>
</dbReference>
<evidence type="ECO:0000313" key="6">
    <source>
        <dbReference type="Proteomes" id="UP000630353"/>
    </source>
</evidence>
<dbReference type="InterPro" id="IPR025997">
    <property type="entry name" value="SBP_2_dom"/>
</dbReference>
<reference evidence="5" key="2">
    <citation type="submission" date="2020-09" db="EMBL/GenBank/DDBJ databases">
        <authorList>
            <person name="Sun Q."/>
            <person name="Kim S."/>
        </authorList>
    </citation>
    <scope>NUCLEOTIDE SEQUENCE</scope>
    <source>
        <strain evidence="5">KCTC 42651</strain>
    </source>
</reference>
<evidence type="ECO:0000256" key="1">
    <source>
        <dbReference type="ARBA" id="ARBA00004196"/>
    </source>
</evidence>
<dbReference type="PANTHER" id="PTHR46847">
    <property type="entry name" value="D-ALLOSE-BINDING PERIPLASMIC PROTEIN-RELATED"/>
    <property type="match status" value="1"/>
</dbReference>
<comment type="subcellular location">
    <subcellularLocation>
        <location evidence="1">Cell envelope</location>
    </subcellularLocation>
</comment>
<dbReference type="GO" id="GO:0030313">
    <property type="term" value="C:cell envelope"/>
    <property type="evidence" value="ECO:0007669"/>
    <property type="project" value="UniProtKB-SubCell"/>
</dbReference>
<gene>
    <name evidence="5" type="ORF">GCM10017083_33900</name>
</gene>
<feature type="domain" description="Periplasmic binding protein" evidence="4">
    <location>
        <begin position="12"/>
        <end position="260"/>
    </location>
</feature>
<accession>A0A918XV57</accession>
<evidence type="ECO:0000259" key="4">
    <source>
        <dbReference type="Pfam" id="PF13407"/>
    </source>
</evidence>
<proteinExistence type="inferred from homology"/>
<protein>
    <submittedName>
        <fullName evidence="5">Sugar ABC transporter substrate-binding protein</fullName>
    </submittedName>
</protein>
<dbReference type="PANTHER" id="PTHR46847:SF1">
    <property type="entry name" value="D-ALLOSE-BINDING PERIPLASMIC PROTEIN-RELATED"/>
    <property type="match status" value="1"/>
</dbReference>
<dbReference type="RefSeq" id="WP_189991782.1">
    <property type="nucleotide sequence ID" value="NZ_BMZS01000008.1"/>
</dbReference>
<evidence type="ECO:0000256" key="2">
    <source>
        <dbReference type="ARBA" id="ARBA00007639"/>
    </source>
</evidence>
<dbReference type="Proteomes" id="UP000630353">
    <property type="component" value="Unassembled WGS sequence"/>
</dbReference>